<protein>
    <submittedName>
        <fullName evidence="6">Simple sugar transport system substrate-binding protein</fullName>
    </submittedName>
</protein>
<feature type="chain" id="PRO_5012241914" evidence="4">
    <location>
        <begin position="32"/>
        <end position="339"/>
    </location>
</feature>
<reference evidence="6 7" key="1">
    <citation type="submission" date="2016-07" db="EMBL/GenBank/DDBJ databases">
        <title>High microdiversification within the ubiquitous acI lineage of Actinobacteria.</title>
        <authorList>
            <person name="Neuenschwander S.M."/>
            <person name="Salcher M."/>
            <person name="Ghai R."/>
            <person name="Pernthaler J."/>
        </authorList>
    </citation>
    <scope>NUCLEOTIDE SEQUENCE [LARGE SCALE GENOMIC DNA]</scope>
    <source>
        <strain evidence="6">MMS-21-160</strain>
    </source>
</reference>
<dbReference type="KEGG" id="nhi:B1s21160_02160"/>
<dbReference type="SUPFAM" id="SSF53822">
    <property type="entry name" value="Periplasmic binding protein-like I"/>
    <property type="match status" value="1"/>
</dbReference>
<sequence>MSINKAKVSFVALALAASSFVAITSATTANAAPTGQWCKGVKIAAFPGGPQGGVFANNVYNGYVQAAKDLGPTVKYYFSDWDPAKMVTQWKEAIATKPNGIAMYGFMGPEAAKPLVEESFKKGIIVTTLNTSLVDLQAQYSTKGFGYVGAVNYKAGVDLAKEMVKRGNLKAGDSAFVWGLKGQGGDRGQRTVGVIDGFESSKLKVIYQEIDQATNTTPAAGGPTFAGIMAKNPGVKAVVTDHGGLTSTAATYMKAANLAAGSVYFGGFDVSPATTAAIESGYLNLVIDQQPFLQGYLPILQICLTKKFGFSGLDVNTAGGFVDKANVKTVAPLAKVEIR</sequence>
<comment type="subcellular location">
    <subcellularLocation>
        <location evidence="1">Cell envelope</location>
    </subcellularLocation>
</comment>
<dbReference type="AlphaFoldDB" id="A0A249K8M2"/>
<feature type="signal peptide" evidence="4">
    <location>
        <begin position="1"/>
        <end position="31"/>
    </location>
</feature>
<dbReference type="GO" id="GO:0030246">
    <property type="term" value="F:carbohydrate binding"/>
    <property type="evidence" value="ECO:0007669"/>
    <property type="project" value="UniProtKB-ARBA"/>
</dbReference>
<proteinExistence type="inferred from homology"/>
<evidence type="ECO:0000256" key="4">
    <source>
        <dbReference type="SAM" id="SignalP"/>
    </source>
</evidence>
<dbReference type="RefSeq" id="WP_095672240.1">
    <property type="nucleotide sequence ID" value="NZ_CP016771.1"/>
</dbReference>
<keyword evidence="6" id="KW-0762">Sugar transport</keyword>
<organism evidence="6 7">
    <name type="scientific">Candidatus Nanopelagicus hibericus</name>
    <dbReference type="NCBI Taxonomy" id="1884915"/>
    <lineage>
        <taxon>Bacteria</taxon>
        <taxon>Bacillati</taxon>
        <taxon>Actinomycetota</taxon>
        <taxon>Actinomycetes</taxon>
        <taxon>Candidatus Nanopelagicales</taxon>
        <taxon>Candidatus Nanopelagicaceae</taxon>
        <taxon>Candidatus Nanopelagicus</taxon>
    </lineage>
</organism>
<dbReference type="PANTHER" id="PTHR46847">
    <property type="entry name" value="D-ALLOSE-BINDING PERIPLASMIC PROTEIN-RELATED"/>
    <property type="match status" value="1"/>
</dbReference>
<dbReference type="Proteomes" id="UP000217171">
    <property type="component" value="Chromosome"/>
</dbReference>
<evidence type="ECO:0000256" key="1">
    <source>
        <dbReference type="ARBA" id="ARBA00004196"/>
    </source>
</evidence>
<comment type="similarity">
    <text evidence="2">Belongs to the bacterial solute-binding protein 2 family.</text>
</comment>
<evidence type="ECO:0000259" key="5">
    <source>
        <dbReference type="Pfam" id="PF13407"/>
    </source>
</evidence>
<keyword evidence="7" id="KW-1185">Reference proteome</keyword>
<dbReference type="CDD" id="cd19966">
    <property type="entry name" value="PBP1_ABC_sugar_binding-like"/>
    <property type="match status" value="1"/>
</dbReference>
<dbReference type="Gene3D" id="3.40.50.2300">
    <property type="match status" value="2"/>
</dbReference>
<name>A0A249K8M2_9ACTN</name>
<evidence type="ECO:0000313" key="6">
    <source>
        <dbReference type="EMBL" id="ASY13154.1"/>
    </source>
</evidence>
<dbReference type="InterPro" id="IPR028082">
    <property type="entry name" value="Peripla_BP_I"/>
</dbReference>
<evidence type="ECO:0000256" key="2">
    <source>
        <dbReference type="ARBA" id="ARBA00007639"/>
    </source>
</evidence>
<dbReference type="PANTHER" id="PTHR46847:SF1">
    <property type="entry name" value="D-ALLOSE-BINDING PERIPLASMIC PROTEIN-RELATED"/>
    <property type="match status" value="1"/>
</dbReference>
<evidence type="ECO:0000256" key="3">
    <source>
        <dbReference type="ARBA" id="ARBA00022729"/>
    </source>
</evidence>
<gene>
    <name evidence="6" type="ORF">B1s21160_02160</name>
</gene>
<evidence type="ECO:0000313" key="7">
    <source>
        <dbReference type="Proteomes" id="UP000217171"/>
    </source>
</evidence>
<dbReference type="InterPro" id="IPR025997">
    <property type="entry name" value="SBP_2_dom"/>
</dbReference>
<dbReference type="Pfam" id="PF13407">
    <property type="entry name" value="Peripla_BP_4"/>
    <property type="match status" value="1"/>
</dbReference>
<dbReference type="OrthoDB" id="257716at2"/>
<accession>A0A249K8M2</accession>
<dbReference type="EMBL" id="CP016771">
    <property type="protein sequence ID" value="ASY13154.1"/>
    <property type="molecule type" value="Genomic_DNA"/>
</dbReference>
<keyword evidence="3 4" id="KW-0732">Signal</keyword>
<keyword evidence="6" id="KW-0813">Transport</keyword>
<feature type="domain" description="Periplasmic binding protein" evidence="5">
    <location>
        <begin position="52"/>
        <end position="299"/>
    </location>
</feature>
<dbReference type="GO" id="GO:0030313">
    <property type="term" value="C:cell envelope"/>
    <property type="evidence" value="ECO:0007669"/>
    <property type="project" value="UniProtKB-SubCell"/>
</dbReference>